<dbReference type="GO" id="GO:0008240">
    <property type="term" value="F:tripeptidyl-peptidase activity"/>
    <property type="evidence" value="ECO:0007669"/>
    <property type="project" value="TreeGrafter"/>
</dbReference>
<evidence type="ECO:0000256" key="5">
    <source>
        <dbReference type="ARBA" id="ARBA00022825"/>
    </source>
</evidence>
<feature type="active site" description="Charge relay system" evidence="8">
    <location>
        <position position="322"/>
    </location>
</feature>
<dbReference type="EMBL" id="BPWL01000003">
    <property type="protein sequence ID" value="GJJ08474.1"/>
    <property type="molecule type" value="Genomic_DNA"/>
</dbReference>
<feature type="active site" description="Charge relay system" evidence="8">
    <location>
        <position position="567"/>
    </location>
</feature>
<dbReference type="CDD" id="cd11377">
    <property type="entry name" value="Pro-peptidase_S53"/>
    <property type="match status" value="1"/>
</dbReference>
<feature type="binding site" evidence="8">
    <location>
        <position position="603"/>
    </location>
    <ligand>
        <name>Ca(2+)</name>
        <dbReference type="ChEBI" id="CHEBI:29108"/>
    </ligand>
</feature>
<feature type="signal peptide" evidence="9">
    <location>
        <begin position="1"/>
        <end position="17"/>
    </location>
</feature>
<comment type="subcellular location">
    <subcellularLocation>
        <location evidence="1">Secreted</location>
        <location evidence="1">Extracellular space</location>
    </subcellularLocation>
</comment>
<dbReference type="PANTHER" id="PTHR14218">
    <property type="entry name" value="PROTEASE S8 TRIPEPTIDYL PEPTIDASE I CLN2"/>
    <property type="match status" value="1"/>
</dbReference>
<keyword evidence="9" id="KW-0732">Signal</keyword>
<proteinExistence type="predicted"/>
<dbReference type="GO" id="GO:0006508">
    <property type="term" value="P:proteolysis"/>
    <property type="evidence" value="ECO:0007669"/>
    <property type="project" value="UniProtKB-KW"/>
</dbReference>
<accession>A0AAV5A1H7</accession>
<keyword evidence="2 8" id="KW-0645">Protease</keyword>
<evidence type="ECO:0000256" key="3">
    <source>
        <dbReference type="ARBA" id="ARBA00022723"/>
    </source>
</evidence>
<evidence type="ECO:0000256" key="1">
    <source>
        <dbReference type="ARBA" id="ARBA00004239"/>
    </source>
</evidence>
<dbReference type="GO" id="GO:0004252">
    <property type="term" value="F:serine-type endopeptidase activity"/>
    <property type="evidence" value="ECO:0007669"/>
    <property type="project" value="UniProtKB-UniRule"/>
</dbReference>
<dbReference type="Proteomes" id="UP001050691">
    <property type="component" value="Unassembled WGS sequence"/>
</dbReference>
<dbReference type="AlphaFoldDB" id="A0AAV5A1H7"/>
<evidence type="ECO:0000256" key="7">
    <source>
        <dbReference type="ARBA" id="ARBA00023145"/>
    </source>
</evidence>
<evidence type="ECO:0000256" key="4">
    <source>
        <dbReference type="ARBA" id="ARBA00022801"/>
    </source>
</evidence>
<evidence type="ECO:0000256" key="6">
    <source>
        <dbReference type="ARBA" id="ARBA00022837"/>
    </source>
</evidence>
<organism evidence="11 12">
    <name type="scientific">Clathrus columnatus</name>
    <dbReference type="NCBI Taxonomy" id="1419009"/>
    <lineage>
        <taxon>Eukaryota</taxon>
        <taxon>Fungi</taxon>
        <taxon>Dikarya</taxon>
        <taxon>Basidiomycota</taxon>
        <taxon>Agaricomycotina</taxon>
        <taxon>Agaricomycetes</taxon>
        <taxon>Phallomycetidae</taxon>
        <taxon>Phallales</taxon>
        <taxon>Clathraceae</taxon>
        <taxon>Clathrus</taxon>
    </lineage>
</organism>
<evidence type="ECO:0000256" key="8">
    <source>
        <dbReference type="PROSITE-ProRule" id="PRU01032"/>
    </source>
</evidence>
<dbReference type="Pfam" id="PF09286">
    <property type="entry name" value="Pro-kuma_activ"/>
    <property type="match status" value="1"/>
</dbReference>
<feature type="binding site" evidence="8">
    <location>
        <position position="624"/>
    </location>
    <ligand>
        <name>Ca(2+)</name>
        <dbReference type="ChEBI" id="CHEBI:29108"/>
    </ligand>
</feature>
<dbReference type="GO" id="GO:0005576">
    <property type="term" value="C:extracellular region"/>
    <property type="evidence" value="ECO:0007669"/>
    <property type="project" value="UniProtKB-SubCell"/>
</dbReference>
<keyword evidence="12" id="KW-1185">Reference proteome</keyword>
<evidence type="ECO:0000259" key="10">
    <source>
        <dbReference type="PROSITE" id="PS51695"/>
    </source>
</evidence>
<dbReference type="PANTHER" id="PTHR14218:SF19">
    <property type="entry name" value="SERINE PROTEASE AORO, PUTATIVE (AFU_ORTHOLOGUE AFUA_6G10250)-RELATED"/>
    <property type="match status" value="1"/>
</dbReference>
<feature type="active site" description="Charge relay system" evidence="8">
    <location>
        <position position="318"/>
    </location>
</feature>
<feature type="binding site" evidence="8">
    <location>
        <position position="622"/>
    </location>
    <ligand>
        <name>Ca(2+)</name>
        <dbReference type="ChEBI" id="CHEBI:29108"/>
    </ligand>
</feature>
<name>A0AAV5A1H7_9AGAM</name>
<evidence type="ECO:0000256" key="9">
    <source>
        <dbReference type="SAM" id="SignalP"/>
    </source>
</evidence>
<sequence>MIPLKLIFPLLLRVLLANSQGSKKVFEKRGVPLSDWAESHRPDPESVIPVHIGLKQSNTERLEEFLYSVAHPESARYGQHWTPEEVARTFAPTTETVKTVQNWLIDSGIGLNRIKLSPSRGWLKFNATVGEVEELLDCQYKIYRHPNGVEHLATDSYSLPEELHPHVELVMPTLLISHSDPGTPMHFGLDKRQADSTDIQPGLLRSLGSPSSDNLPKLKGPFLGFGKKSGSGSDLSTCDEAITPDCLRALYNIQYKPVATNKNTFGIAEYTPQAFLQPDLDLFFQNFSSNQALKSPILVSIDGGVAQTTNQSFNFNGESSLDLEYGMTLTNPQPVQLYQVGDLIEGGSFNNLLDALDKSFCTFEGGDDPNEDGIYPDPLPGGFNHPESCGIAKPANVISTSYSMNENNAPASYLIRQCNEYGKLGLLGTTILYSSGDRGVAGRNNICVFPNGTLSVDAPGFIPSFPGTCPFITSVGATQVNPGASVTEPESACEQVIFSGGGFSEIFSIPDYQKAAQAEYFARHNPPYSSVQFNNSRVVRGYPDVSANGANYVIAVDGSFSLVFGTSASTPVFGSIITLVNDARLAHGKNPIYTPEFQEAFNDITNGTNPGCGTPGFSAVQGWDPVTGVGTPNLGKLIDKWLALP</sequence>
<gene>
    <name evidence="11" type="ORF">Clacol_002692</name>
</gene>
<protein>
    <recommendedName>
        <fullName evidence="10">Peptidase S53 domain-containing protein</fullName>
    </recommendedName>
</protein>
<dbReference type="SUPFAM" id="SSF54897">
    <property type="entry name" value="Protease propeptides/inhibitors"/>
    <property type="match status" value="1"/>
</dbReference>
<dbReference type="SMART" id="SM00944">
    <property type="entry name" value="Pro-kuma_activ"/>
    <property type="match status" value="1"/>
</dbReference>
<keyword evidence="6 8" id="KW-0106">Calcium</keyword>
<feature type="domain" description="Peptidase S53" evidence="10">
    <location>
        <begin position="241"/>
        <end position="644"/>
    </location>
</feature>
<dbReference type="Gene3D" id="3.40.50.200">
    <property type="entry name" value="Peptidase S8/S53 domain"/>
    <property type="match status" value="1"/>
</dbReference>
<dbReference type="CDD" id="cd04056">
    <property type="entry name" value="Peptidases_S53"/>
    <property type="match status" value="1"/>
</dbReference>
<comment type="caution">
    <text evidence="11">The sequence shown here is derived from an EMBL/GenBank/DDBJ whole genome shotgun (WGS) entry which is preliminary data.</text>
</comment>
<evidence type="ECO:0000313" key="11">
    <source>
        <dbReference type="EMBL" id="GJJ08474.1"/>
    </source>
</evidence>
<keyword evidence="4 8" id="KW-0378">Hydrolase</keyword>
<dbReference type="InterPro" id="IPR015366">
    <property type="entry name" value="S53_propep"/>
</dbReference>
<keyword evidence="3 8" id="KW-0479">Metal-binding</keyword>
<dbReference type="SUPFAM" id="SSF52743">
    <property type="entry name" value="Subtilisin-like"/>
    <property type="match status" value="1"/>
</dbReference>
<dbReference type="PROSITE" id="PS51695">
    <property type="entry name" value="SEDOLISIN"/>
    <property type="match status" value="1"/>
</dbReference>
<evidence type="ECO:0000256" key="2">
    <source>
        <dbReference type="ARBA" id="ARBA00022670"/>
    </source>
</evidence>
<dbReference type="InterPro" id="IPR036852">
    <property type="entry name" value="Peptidase_S8/S53_dom_sf"/>
</dbReference>
<feature type="chain" id="PRO_5043562633" description="Peptidase S53 domain-containing protein" evidence="9">
    <location>
        <begin position="18"/>
        <end position="645"/>
    </location>
</feature>
<dbReference type="InterPro" id="IPR050819">
    <property type="entry name" value="Tripeptidyl-peptidase_I"/>
</dbReference>
<keyword evidence="7" id="KW-0865">Zymogen</keyword>
<keyword evidence="5 8" id="KW-0720">Serine protease</keyword>
<dbReference type="GO" id="GO:0046872">
    <property type="term" value="F:metal ion binding"/>
    <property type="evidence" value="ECO:0007669"/>
    <property type="project" value="UniProtKB-UniRule"/>
</dbReference>
<evidence type="ECO:0000313" key="12">
    <source>
        <dbReference type="Proteomes" id="UP001050691"/>
    </source>
</evidence>
<dbReference type="InterPro" id="IPR030400">
    <property type="entry name" value="Sedolisin_dom"/>
</dbReference>
<reference evidence="11" key="1">
    <citation type="submission" date="2021-10" db="EMBL/GenBank/DDBJ databases">
        <title>De novo Genome Assembly of Clathrus columnatus (Basidiomycota, Fungi) Using Illumina and Nanopore Sequence Data.</title>
        <authorList>
            <person name="Ogiso-Tanaka E."/>
            <person name="Itagaki H."/>
            <person name="Hosoya T."/>
            <person name="Hosaka K."/>
        </authorList>
    </citation>
    <scope>NUCLEOTIDE SEQUENCE</scope>
    <source>
        <strain evidence="11">MO-923</strain>
    </source>
</reference>
<comment type="cofactor">
    <cofactor evidence="8">
        <name>Ca(2+)</name>
        <dbReference type="ChEBI" id="CHEBI:29108"/>
    </cofactor>
    <text evidence="8">Binds 1 Ca(2+) ion per subunit.</text>
</comment>
<feature type="binding site" evidence="8">
    <location>
        <position position="604"/>
    </location>
    <ligand>
        <name>Ca(2+)</name>
        <dbReference type="ChEBI" id="CHEBI:29108"/>
    </ligand>
</feature>